<protein>
    <submittedName>
        <fullName evidence="2">Uncharacterized protein</fullName>
    </submittedName>
</protein>
<keyword evidence="3" id="KW-1185">Reference proteome</keyword>
<evidence type="ECO:0000313" key="3">
    <source>
        <dbReference type="Proteomes" id="UP000054279"/>
    </source>
</evidence>
<name>A0A0C9UIX4_SPHS4</name>
<feature type="compositionally biased region" description="Polar residues" evidence="1">
    <location>
        <begin position="1"/>
        <end position="12"/>
    </location>
</feature>
<organism evidence="2 3">
    <name type="scientific">Sphaerobolus stellatus (strain SS14)</name>
    <dbReference type="NCBI Taxonomy" id="990650"/>
    <lineage>
        <taxon>Eukaryota</taxon>
        <taxon>Fungi</taxon>
        <taxon>Dikarya</taxon>
        <taxon>Basidiomycota</taxon>
        <taxon>Agaricomycotina</taxon>
        <taxon>Agaricomycetes</taxon>
        <taxon>Phallomycetidae</taxon>
        <taxon>Geastrales</taxon>
        <taxon>Sphaerobolaceae</taxon>
        <taxon>Sphaerobolus</taxon>
    </lineage>
</organism>
<proteinExistence type="predicted"/>
<dbReference type="HOGENOM" id="CLU_1556259_0_0_1"/>
<dbReference type="EMBL" id="KN837126">
    <property type="protein sequence ID" value="KIJ42978.1"/>
    <property type="molecule type" value="Genomic_DNA"/>
</dbReference>
<reference evidence="2 3" key="1">
    <citation type="submission" date="2014-06" db="EMBL/GenBank/DDBJ databases">
        <title>Evolutionary Origins and Diversification of the Mycorrhizal Mutualists.</title>
        <authorList>
            <consortium name="DOE Joint Genome Institute"/>
            <consortium name="Mycorrhizal Genomics Consortium"/>
            <person name="Kohler A."/>
            <person name="Kuo A."/>
            <person name="Nagy L.G."/>
            <person name="Floudas D."/>
            <person name="Copeland A."/>
            <person name="Barry K.W."/>
            <person name="Cichocki N."/>
            <person name="Veneault-Fourrey C."/>
            <person name="LaButti K."/>
            <person name="Lindquist E.A."/>
            <person name="Lipzen A."/>
            <person name="Lundell T."/>
            <person name="Morin E."/>
            <person name="Murat C."/>
            <person name="Riley R."/>
            <person name="Ohm R."/>
            <person name="Sun H."/>
            <person name="Tunlid A."/>
            <person name="Henrissat B."/>
            <person name="Grigoriev I.V."/>
            <person name="Hibbett D.S."/>
            <person name="Martin F."/>
        </authorList>
    </citation>
    <scope>NUCLEOTIDE SEQUENCE [LARGE SCALE GENOMIC DNA]</scope>
    <source>
        <strain evidence="2 3">SS14</strain>
    </source>
</reference>
<dbReference type="AlphaFoldDB" id="A0A0C9UIX4"/>
<evidence type="ECO:0000313" key="2">
    <source>
        <dbReference type="EMBL" id="KIJ42978.1"/>
    </source>
</evidence>
<gene>
    <name evidence="2" type="ORF">M422DRAFT_253769</name>
</gene>
<accession>A0A0C9UIX4</accession>
<evidence type="ECO:0000256" key="1">
    <source>
        <dbReference type="SAM" id="MobiDB-lite"/>
    </source>
</evidence>
<dbReference type="Proteomes" id="UP000054279">
    <property type="component" value="Unassembled WGS sequence"/>
</dbReference>
<sequence length="172" mass="18932">MLTQPNNGNTPSREGPHESATNTLQNENDTLRARIAILEAQNQSLPQPFVADEEFEALRSQVMGLQGEEEEKAAVPEMVPGFRVNPLTHALTSAARLKADSGEQELELKTDGMFTTKKFNHSSERTISVSTWQAASKLAVELVNQHWPQGEMQAMALGAHHDFVTELADSHS</sequence>
<feature type="region of interest" description="Disordered" evidence="1">
    <location>
        <begin position="1"/>
        <end position="22"/>
    </location>
</feature>